<dbReference type="PROSITE" id="PS50132">
    <property type="entry name" value="RGS"/>
    <property type="match status" value="1"/>
</dbReference>
<dbReference type="PANTHER" id="PTHR10845:SF254">
    <property type="entry name" value="RGS DOMAIN-CONTAINING PROTEIN-RELATED"/>
    <property type="match status" value="1"/>
</dbReference>
<keyword evidence="3" id="KW-1185">Reference proteome</keyword>
<gene>
    <name evidence="2" type="ORF">SARC_10931</name>
</gene>
<evidence type="ECO:0000259" key="1">
    <source>
        <dbReference type="PROSITE" id="PS50132"/>
    </source>
</evidence>
<dbReference type="EMBL" id="KQ243043">
    <property type="protein sequence ID" value="KNC76576.1"/>
    <property type="molecule type" value="Genomic_DNA"/>
</dbReference>
<name>A0A0L0FJF4_9EUKA</name>
<dbReference type="InterPro" id="IPR016137">
    <property type="entry name" value="RGS"/>
</dbReference>
<dbReference type="STRING" id="667725.A0A0L0FJF4"/>
<protein>
    <recommendedName>
        <fullName evidence="1">RGS domain-containing protein</fullName>
    </recommendedName>
</protein>
<dbReference type="InterPro" id="IPR044926">
    <property type="entry name" value="RGS_subdomain_2"/>
</dbReference>
<dbReference type="Proteomes" id="UP000054560">
    <property type="component" value="Unassembled WGS sequence"/>
</dbReference>
<dbReference type="RefSeq" id="XP_014150478.1">
    <property type="nucleotide sequence ID" value="XM_014295003.1"/>
</dbReference>
<dbReference type="OrthoDB" id="196547at2759"/>
<proteinExistence type="predicted"/>
<dbReference type="InterPro" id="IPR036305">
    <property type="entry name" value="RGS_sf"/>
</dbReference>
<feature type="domain" description="RGS" evidence="1">
    <location>
        <begin position="3"/>
        <end position="56"/>
    </location>
</feature>
<dbReference type="SUPFAM" id="SSF48097">
    <property type="entry name" value="Regulator of G-protein signaling, RGS"/>
    <property type="match status" value="1"/>
</dbReference>
<reference evidence="2 3" key="1">
    <citation type="submission" date="2011-02" db="EMBL/GenBank/DDBJ databases">
        <title>The Genome Sequence of Sphaeroforma arctica JP610.</title>
        <authorList>
            <consortium name="The Broad Institute Genome Sequencing Platform"/>
            <person name="Russ C."/>
            <person name="Cuomo C."/>
            <person name="Young S.K."/>
            <person name="Zeng Q."/>
            <person name="Gargeya S."/>
            <person name="Alvarado L."/>
            <person name="Berlin A."/>
            <person name="Chapman S.B."/>
            <person name="Chen Z."/>
            <person name="Freedman E."/>
            <person name="Gellesch M."/>
            <person name="Goldberg J."/>
            <person name="Griggs A."/>
            <person name="Gujja S."/>
            <person name="Heilman E."/>
            <person name="Heiman D."/>
            <person name="Howarth C."/>
            <person name="Mehta T."/>
            <person name="Neiman D."/>
            <person name="Pearson M."/>
            <person name="Roberts A."/>
            <person name="Saif S."/>
            <person name="Shea T."/>
            <person name="Shenoy N."/>
            <person name="Sisk P."/>
            <person name="Stolte C."/>
            <person name="Sykes S."/>
            <person name="White J."/>
            <person name="Yandava C."/>
            <person name="Burger G."/>
            <person name="Gray M.W."/>
            <person name="Holland P.W.H."/>
            <person name="King N."/>
            <person name="Lang F.B.F."/>
            <person name="Roger A.J."/>
            <person name="Ruiz-Trillo I."/>
            <person name="Haas B."/>
            <person name="Nusbaum C."/>
            <person name="Birren B."/>
        </authorList>
    </citation>
    <scope>NUCLEOTIDE SEQUENCE [LARGE SCALE GENOMIC DNA]</scope>
    <source>
        <strain evidence="2 3">JP610</strain>
    </source>
</reference>
<evidence type="ECO:0000313" key="2">
    <source>
        <dbReference type="EMBL" id="KNC76576.1"/>
    </source>
</evidence>
<dbReference type="InterPro" id="IPR024066">
    <property type="entry name" value="RGS_subdom1/3"/>
</dbReference>
<dbReference type="GeneID" id="25911435"/>
<dbReference type="Gene3D" id="1.10.196.10">
    <property type="match status" value="1"/>
</dbReference>
<evidence type="ECO:0000313" key="3">
    <source>
        <dbReference type="Proteomes" id="UP000054560"/>
    </source>
</evidence>
<organism evidence="2 3">
    <name type="scientific">Sphaeroforma arctica JP610</name>
    <dbReference type="NCBI Taxonomy" id="667725"/>
    <lineage>
        <taxon>Eukaryota</taxon>
        <taxon>Ichthyosporea</taxon>
        <taxon>Ichthyophonida</taxon>
        <taxon>Sphaeroforma</taxon>
    </lineage>
</organism>
<sequence>MLILKDGDGLEAFRAFLRTEHSDENLMFWLQVESLKTVESKAKLQDMADKLLKEFFPDKNDSNSQKSLNISYKQTSDIVTLLETLAVNEDVLDLSAFCAIATEQNEHILEGFGNQEEQISLALKEQ</sequence>
<accession>A0A0L0FJF4</accession>
<dbReference type="Pfam" id="PF00615">
    <property type="entry name" value="RGS"/>
    <property type="match status" value="1"/>
</dbReference>
<dbReference type="Gene3D" id="1.10.167.10">
    <property type="entry name" value="Regulator of G-protein Signalling 4, domain 2"/>
    <property type="match status" value="1"/>
</dbReference>
<dbReference type="PANTHER" id="PTHR10845">
    <property type="entry name" value="REGULATOR OF G PROTEIN SIGNALING"/>
    <property type="match status" value="1"/>
</dbReference>
<dbReference type="AlphaFoldDB" id="A0A0L0FJF4"/>